<evidence type="ECO:0000256" key="1">
    <source>
        <dbReference type="SAM" id="MobiDB-lite"/>
    </source>
</evidence>
<organism evidence="2 3">
    <name type="scientific">Acropora cervicornis</name>
    <name type="common">Staghorn coral</name>
    <dbReference type="NCBI Taxonomy" id="6130"/>
    <lineage>
        <taxon>Eukaryota</taxon>
        <taxon>Metazoa</taxon>
        <taxon>Cnidaria</taxon>
        <taxon>Anthozoa</taxon>
        <taxon>Hexacorallia</taxon>
        <taxon>Scleractinia</taxon>
        <taxon>Astrocoeniina</taxon>
        <taxon>Acroporidae</taxon>
        <taxon>Acropora</taxon>
    </lineage>
</organism>
<feature type="region of interest" description="Disordered" evidence="1">
    <location>
        <begin position="326"/>
        <end position="351"/>
    </location>
</feature>
<dbReference type="Proteomes" id="UP001249851">
    <property type="component" value="Unassembled WGS sequence"/>
</dbReference>
<dbReference type="PANTHER" id="PTHR34239:SF2">
    <property type="entry name" value="TRANSPOSABLE ELEMENT P TRANSPOSASE_THAP9 CONSERVED DOMAIN-CONTAINING PROTEIN"/>
    <property type="match status" value="1"/>
</dbReference>
<proteinExistence type="predicted"/>
<feature type="compositionally biased region" description="Basic and acidic residues" evidence="1">
    <location>
        <begin position="129"/>
        <end position="141"/>
    </location>
</feature>
<feature type="compositionally biased region" description="Low complexity" evidence="1">
    <location>
        <begin position="326"/>
        <end position="335"/>
    </location>
</feature>
<name>A0AAD9QEF7_ACRCE</name>
<sequence>MGDDSPSPTPTFEARGREKSSKEDKNTTEVRKSVETSTSQKGGKKSLASKDSASKGSSNVTLNAAALGSVIAEALKSSFESLRDSMNAGFTGLGDLIASHADEEPDDGNDDGDSNGSKDDGESLVEGEPPAKKGRLDEPGKNRHPLISKLTKTLQLTEHVGPAIDGDLASLVDKIMREKASEDKITDLKKQHETPENCSTLSETKVNQGVWNNLDESARSTDLKFQKVQKSLVKGIIIIVTELNKMMGNAGPQNAEDTVGSLMDGVLLLADANQELNYRRRELMRPQLNANYRHLCSPSNPVTSLLFGDDLPKAVKDISDTNRLSSKLTKDSSSTHLAKSSQPRPYWQGSENRYKNDSKAFLFSLKNPTNNPRKLPQLDSSSPHSVYDGASYGPTFGGHDLYIAHSANMNSNSYEALGHTYTVPSGVRGDRFLTGNLHFRANEIETFYETAE</sequence>
<feature type="compositionally biased region" description="Acidic residues" evidence="1">
    <location>
        <begin position="103"/>
        <end position="113"/>
    </location>
</feature>
<comment type="caution">
    <text evidence="2">The sequence shown here is derived from an EMBL/GenBank/DDBJ whole genome shotgun (WGS) entry which is preliminary data.</text>
</comment>
<dbReference type="AlphaFoldDB" id="A0AAD9QEF7"/>
<accession>A0AAD9QEF7</accession>
<feature type="compositionally biased region" description="Low complexity" evidence="1">
    <location>
        <begin position="45"/>
        <end position="58"/>
    </location>
</feature>
<dbReference type="EMBL" id="JARQWQ010000038">
    <property type="protein sequence ID" value="KAK2559811.1"/>
    <property type="molecule type" value="Genomic_DNA"/>
</dbReference>
<dbReference type="PANTHER" id="PTHR34239">
    <property type="entry name" value="APPLE DOMAIN-CONTAINING PROTEIN"/>
    <property type="match status" value="1"/>
</dbReference>
<feature type="compositionally biased region" description="Basic and acidic residues" evidence="1">
    <location>
        <begin position="14"/>
        <end position="34"/>
    </location>
</feature>
<evidence type="ECO:0000313" key="2">
    <source>
        <dbReference type="EMBL" id="KAK2559811.1"/>
    </source>
</evidence>
<reference evidence="2" key="2">
    <citation type="journal article" date="2023" name="Science">
        <title>Genomic signatures of disease resistance in endangered staghorn corals.</title>
        <authorList>
            <person name="Vollmer S.V."/>
            <person name="Selwyn J.D."/>
            <person name="Despard B.A."/>
            <person name="Roesel C.L."/>
        </authorList>
    </citation>
    <scope>NUCLEOTIDE SEQUENCE</scope>
    <source>
        <strain evidence="2">K2</strain>
    </source>
</reference>
<evidence type="ECO:0000313" key="3">
    <source>
        <dbReference type="Proteomes" id="UP001249851"/>
    </source>
</evidence>
<keyword evidence="3" id="KW-1185">Reference proteome</keyword>
<gene>
    <name evidence="2" type="ORF">P5673_017360</name>
</gene>
<reference evidence="2" key="1">
    <citation type="journal article" date="2023" name="G3 (Bethesda)">
        <title>Whole genome assembly and annotation of the endangered Caribbean coral Acropora cervicornis.</title>
        <authorList>
            <person name="Selwyn J.D."/>
            <person name="Vollmer S.V."/>
        </authorList>
    </citation>
    <scope>NUCLEOTIDE SEQUENCE</scope>
    <source>
        <strain evidence="2">K2</strain>
    </source>
</reference>
<protein>
    <submittedName>
        <fullName evidence="2">Uncharacterized protein</fullName>
    </submittedName>
</protein>
<feature type="region of interest" description="Disordered" evidence="1">
    <location>
        <begin position="1"/>
        <end position="58"/>
    </location>
</feature>
<feature type="region of interest" description="Disordered" evidence="1">
    <location>
        <begin position="89"/>
        <end position="144"/>
    </location>
</feature>